<name>A0AAV7ILQ2_COTGL</name>
<comment type="caution">
    <text evidence="5">The sequence shown here is derived from an EMBL/GenBank/DDBJ whole genome shotgun (WGS) entry which is preliminary data.</text>
</comment>
<dbReference type="EMBL" id="JAHXZJ010001120">
    <property type="protein sequence ID" value="KAH0553353.1"/>
    <property type="molecule type" value="Genomic_DNA"/>
</dbReference>
<evidence type="ECO:0000256" key="1">
    <source>
        <dbReference type="ARBA" id="ARBA00022771"/>
    </source>
</evidence>
<evidence type="ECO:0000259" key="4">
    <source>
        <dbReference type="PROSITE" id="PS50089"/>
    </source>
</evidence>
<evidence type="ECO:0000256" key="2">
    <source>
        <dbReference type="ARBA" id="ARBA00022833"/>
    </source>
</evidence>
<accession>A0AAV7ILQ2</accession>
<dbReference type="SUPFAM" id="SSF57850">
    <property type="entry name" value="RING/U-box"/>
    <property type="match status" value="1"/>
</dbReference>
<proteinExistence type="predicted"/>
<keyword evidence="2" id="KW-0862">Zinc</keyword>
<dbReference type="PROSITE" id="PS50089">
    <property type="entry name" value="ZF_RING_2"/>
    <property type="match status" value="1"/>
</dbReference>
<gene>
    <name evidence="5" type="ORF">KQX54_001691</name>
</gene>
<organism evidence="5 6">
    <name type="scientific">Cotesia glomerata</name>
    <name type="common">Lepidopteran parasitic wasp</name>
    <name type="synonym">Apanteles glomeratus</name>
    <dbReference type="NCBI Taxonomy" id="32391"/>
    <lineage>
        <taxon>Eukaryota</taxon>
        <taxon>Metazoa</taxon>
        <taxon>Ecdysozoa</taxon>
        <taxon>Arthropoda</taxon>
        <taxon>Hexapoda</taxon>
        <taxon>Insecta</taxon>
        <taxon>Pterygota</taxon>
        <taxon>Neoptera</taxon>
        <taxon>Endopterygota</taxon>
        <taxon>Hymenoptera</taxon>
        <taxon>Apocrita</taxon>
        <taxon>Ichneumonoidea</taxon>
        <taxon>Braconidae</taxon>
        <taxon>Microgastrinae</taxon>
        <taxon>Cotesia</taxon>
    </lineage>
</organism>
<protein>
    <recommendedName>
        <fullName evidence="4">RING-type domain-containing protein</fullName>
    </recommendedName>
</protein>
<keyword evidence="1 3" id="KW-0479">Metal-binding</keyword>
<dbReference type="InterPro" id="IPR001841">
    <property type="entry name" value="Znf_RING"/>
</dbReference>
<dbReference type="Proteomes" id="UP000826195">
    <property type="component" value="Unassembled WGS sequence"/>
</dbReference>
<keyword evidence="6" id="KW-1185">Reference proteome</keyword>
<feature type="domain" description="RING-type" evidence="4">
    <location>
        <begin position="8"/>
        <end position="60"/>
    </location>
</feature>
<keyword evidence="1 3" id="KW-0863">Zinc-finger</keyword>
<evidence type="ECO:0000313" key="6">
    <source>
        <dbReference type="Proteomes" id="UP000826195"/>
    </source>
</evidence>
<reference evidence="5 6" key="1">
    <citation type="journal article" date="2021" name="J. Hered.">
        <title>A chromosome-level genome assembly of the parasitoid wasp, Cotesia glomerata (Hymenoptera: Braconidae).</title>
        <authorList>
            <person name="Pinto B.J."/>
            <person name="Weis J.J."/>
            <person name="Gamble T."/>
            <person name="Ode P.J."/>
            <person name="Paul R."/>
            <person name="Zaspel J.M."/>
        </authorList>
    </citation>
    <scope>NUCLEOTIDE SEQUENCE [LARGE SCALE GENOMIC DNA]</scope>
    <source>
        <strain evidence="5">CgM1</strain>
    </source>
</reference>
<dbReference type="GO" id="GO:0008270">
    <property type="term" value="F:zinc ion binding"/>
    <property type="evidence" value="ECO:0007669"/>
    <property type="project" value="UniProtKB-KW"/>
</dbReference>
<dbReference type="AlphaFoldDB" id="A0AAV7ILQ2"/>
<evidence type="ECO:0000256" key="3">
    <source>
        <dbReference type="PROSITE-ProRule" id="PRU00175"/>
    </source>
</evidence>
<evidence type="ECO:0000313" key="5">
    <source>
        <dbReference type="EMBL" id="KAH0553353.1"/>
    </source>
</evidence>
<sequence>MSQVYDYCGICCRQFSDKIEHVCTGAECKHNFHLTCLLIRLALQKKDEAIASVSMKCLVCPESKNINAVLTSINTRLGLLKIVNDKLTTLTACMDKLQEDQITLDRHVLQLEARSCSNGDVDQQETIIEQVTERLCALRKESTDVYIEARQLELESRMLNDQLVNSGIPEIPSEDLIQTVIRLGSMIDVPNLTHDSLHYAEKIGKKGQSRVRSIVVKCKSPQLVEKVPLYVNRRYPSSLFKLRQGVIKKFPNINKNNIWITNSCVCLRITDGSDLIKVYPSMDLDRIQDSWHDQVDVIKQQAMGYLTRPEMDN</sequence>